<dbReference type="AlphaFoldDB" id="E2BDT3"/>
<dbReference type="PROSITE" id="PS00134">
    <property type="entry name" value="TRYPSIN_HIS"/>
    <property type="match status" value="1"/>
</dbReference>
<dbReference type="CDD" id="cd00190">
    <property type="entry name" value="Tryp_SPc"/>
    <property type="match status" value="1"/>
</dbReference>
<protein>
    <submittedName>
        <fullName evidence="7">Ovochymase-1</fullName>
    </submittedName>
</protein>
<evidence type="ECO:0000256" key="4">
    <source>
        <dbReference type="ARBA" id="ARBA00023157"/>
    </source>
</evidence>
<evidence type="ECO:0000313" key="8">
    <source>
        <dbReference type="Proteomes" id="UP000008237"/>
    </source>
</evidence>
<keyword evidence="4" id="KW-1015">Disulfide bond</keyword>
<feature type="domain" description="Peptidase S1" evidence="6">
    <location>
        <begin position="1"/>
        <end position="104"/>
    </location>
</feature>
<dbReference type="InParanoid" id="E2BDT3"/>
<dbReference type="InterPro" id="IPR001314">
    <property type="entry name" value="Peptidase_S1A"/>
</dbReference>
<dbReference type="OMA" id="PACLPHK"/>
<evidence type="ECO:0000259" key="6">
    <source>
        <dbReference type="PROSITE" id="PS50240"/>
    </source>
</evidence>
<dbReference type="InterPro" id="IPR001254">
    <property type="entry name" value="Trypsin_dom"/>
</dbReference>
<dbReference type="GO" id="GO:0004252">
    <property type="term" value="F:serine-type endopeptidase activity"/>
    <property type="evidence" value="ECO:0007669"/>
    <property type="project" value="InterPro"/>
</dbReference>
<dbReference type="PANTHER" id="PTHR24264">
    <property type="entry name" value="TRYPSIN-RELATED"/>
    <property type="match status" value="1"/>
</dbReference>
<evidence type="ECO:0000256" key="2">
    <source>
        <dbReference type="ARBA" id="ARBA00022801"/>
    </source>
</evidence>
<dbReference type="GO" id="GO:0005615">
    <property type="term" value="C:extracellular space"/>
    <property type="evidence" value="ECO:0007669"/>
    <property type="project" value="TreeGrafter"/>
</dbReference>
<dbReference type="InterPro" id="IPR018114">
    <property type="entry name" value="TRYPSIN_HIS"/>
</dbReference>
<dbReference type="PROSITE" id="PS50240">
    <property type="entry name" value="TRYPSIN_DOM"/>
    <property type="match status" value="2"/>
</dbReference>
<dbReference type="OrthoDB" id="6380398at2759"/>
<dbReference type="InterPro" id="IPR043504">
    <property type="entry name" value="Peptidase_S1_PA_chymotrypsin"/>
</dbReference>
<organism evidence="8">
    <name type="scientific">Harpegnathos saltator</name>
    <name type="common">Jerdon's jumping ant</name>
    <dbReference type="NCBI Taxonomy" id="610380"/>
    <lineage>
        <taxon>Eukaryota</taxon>
        <taxon>Metazoa</taxon>
        <taxon>Ecdysozoa</taxon>
        <taxon>Arthropoda</taxon>
        <taxon>Hexapoda</taxon>
        <taxon>Insecta</taxon>
        <taxon>Pterygota</taxon>
        <taxon>Neoptera</taxon>
        <taxon>Endopterygota</taxon>
        <taxon>Hymenoptera</taxon>
        <taxon>Apocrita</taxon>
        <taxon>Aculeata</taxon>
        <taxon>Formicoidea</taxon>
        <taxon>Formicidae</taxon>
        <taxon>Ponerinae</taxon>
        <taxon>Ponerini</taxon>
        <taxon>Harpegnathos</taxon>
    </lineage>
</organism>
<dbReference type="Gene3D" id="2.40.10.120">
    <property type="match status" value="1"/>
</dbReference>
<sequence length="348" mass="38504">MSVNRSLMICGASIINDRYVVTAAHCIPYGFDKNDLKISVGTHSSCKWGMRTTIFSVEEIFPHPSYNSRTNFADIMLVKLVMKITFNQFVRPICLPKPDCGISGGISNRIVGGTITIPHLFPWAVAIFNKDEFHCGGTLINNRYVLTAGHCVRWTNHADLSLGLGMHDVEGTDEGFLAQIDKVILHENFESDYIHDTNDIALIRLRDPVKFDENVRPACLPHKGSDYTGHNVQVIGWGRVTTKGGASRFLRQATLKVMSHEACRNTSFGDHVTPSMICAYNDDTDACQGDSGGPLLYGRPNGKHEVIGVVSWGIGCAKRGIPGVYVKNTDYLNWIRYNSKDAVYCADS</sequence>
<dbReference type="MEROPS" id="S01.316"/>
<keyword evidence="3 5" id="KW-0720">Serine protease</keyword>
<evidence type="ECO:0000256" key="3">
    <source>
        <dbReference type="ARBA" id="ARBA00022825"/>
    </source>
</evidence>
<dbReference type="InterPro" id="IPR033116">
    <property type="entry name" value="TRYPSIN_SER"/>
</dbReference>
<dbReference type="SUPFAM" id="SSF50494">
    <property type="entry name" value="Trypsin-like serine proteases"/>
    <property type="match status" value="2"/>
</dbReference>
<dbReference type="InterPro" id="IPR050127">
    <property type="entry name" value="Serine_Proteases_S1"/>
</dbReference>
<dbReference type="GO" id="GO:0006508">
    <property type="term" value="P:proteolysis"/>
    <property type="evidence" value="ECO:0007669"/>
    <property type="project" value="UniProtKB-KW"/>
</dbReference>
<keyword evidence="1 5" id="KW-0645">Protease</keyword>
<dbReference type="Pfam" id="PF00089">
    <property type="entry name" value="Trypsin"/>
    <property type="match status" value="2"/>
</dbReference>
<dbReference type="FunFam" id="2.40.10.10:FF:000006">
    <property type="entry name" value="Serine proteinase stubble"/>
    <property type="match status" value="1"/>
</dbReference>
<dbReference type="EMBL" id="GL447689">
    <property type="protein sequence ID" value="EFN86139.1"/>
    <property type="molecule type" value="Genomic_DNA"/>
</dbReference>
<dbReference type="SMART" id="SM00020">
    <property type="entry name" value="Tryp_SPc"/>
    <property type="match status" value="1"/>
</dbReference>
<evidence type="ECO:0000256" key="1">
    <source>
        <dbReference type="ARBA" id="ARBA00022670"/>
    </source>
</evidence>
<name>E2BDT3_HARSA</name>
<dbReference type="PROSITE" id="PS00135">
    <property type="entry name" value="TRYPSIN_SER"/>
    <property type="match status" value="1"/>
</dbReference>
<keyword evidence="8" id="KW-1185">Reference proteome</keyword>
<proteinExistence type="predicted"/>
<gene>
    <name evidence="7" type="ORF">EAI_13611</name>
</gene>
<dbReference type="PRINTS" id="PR00722">
    <property type="entry name" value="CHYMOTRYPSIN"/>
</dbReference>
<evidence type="ECO:0000256" key="5">
    <source>
        <dbReference type="RuleBase" id="RU363034"/>
    </source>
</evidence>
<evidence type="ECO:0000313" key="7">
    <source>
        <dbReference type="EMBL" id="EFN86139.1"/>
    </source>
</evidence>
<dbReference type="InterPro" id="IPR009003">
    <property type="entry name" value="Peptidase_S1_PA"/>
</dbReference>
<dbReference type="Proteomes" id="UP000008237">
    <property type="component" value="Unassembled WGS sequence"/>
</dbReference>
<dbReference type="Gene3D" id="2.40.10.10">
    <property type="entry name" value="Trypsin-like serine proteases"/>
    <property type="match status" value="1"/>
</dbReference>
<keyword evidence="2 5" id="KW-0378">Hydrolase</keyword>
<dbReference type="STRING" id="610380.E2BDT3"/>
<dbReference type="PANTHER" id="PTHR24264:SF54">
    <property type="entry name" value="PEPTIDASE S1 DOMAIN-CONTAINING PROTEIN"/>
    <property type="match status" value="1"/>
</dbReference>
<feature type="domain" description="Peptidase S1" evidence="6">
    <location>
        <begin position="110"/>
        <end position="340"/>
    </location>
</feature>
<accession>E2BDT3</accession>
<reference evidence="7 8" key="1">
    <citation type="journal article" date="2010" name="Science">
        <title>Genomic comparison of the ants Camponotus floridanus and Harpegnathos saltator.</title>
        <authorList>
            <person name="Bonasio R."/>
            <person name="Zhang G."/>
            <person name="Ye C."/>
            <person name="Mutti N.S."/>
            <person name="Fang X."/>
            <person name="Qin N."/>
            <person name="Donahue G."/>
            <person name="Yang P."/>
            <person name="Li Q."/>
            <person name="Li C."/>
            <person name="Zhang P."/>
            <person name="Huang Z."/>
            <person name="Berger S.L."/>
            <person name="Reinberg D."/>
            <person name="Wang J."/>
            <person name="Liebig J."/>
        </authorList>
    </citation>
    <scope>NUCLEOTIDE SEQUENCE [LARGE SCALE GENOMIC DNA]</scope>
    <source>
        <strain evidence="7 8">R22 G/1</strain>
    </source>
</reference>
<dbReference type="FunFam" id="2.40.10.10:FF:000068">
    <property type="entry name" value="transmembrane protease serine 2"/>
    <property type="match status" value="1"/>
</dbReference>